<dbReference type="InterPro" id="IPR058240">
    <property type="entry name" value="rSAM_sf"/>
</dbReference>
<evidence type="ECO:0000256" key="9">
    <source>
        <dbReference type="ARBA" id="ARBA00047365"/>
    </source>
</evidence>
<proteinExistence type="inferred from homology"/>
<evidence type="ECO:0000256" key="2">
    <source>
        <dbReference type="ARBA" id="ARBA00009777"/>
    </source>
</evidence>
<sequence>MKRGKIINIQKYCVHDGPGIRTTVFFKGCPLTCIWCHNPESQRYNSEIMYNEEKCSKCGECEKRCPHDCIKMNEDKVINDYSICSNCENCIDFCVNNARELVGKEYSVNELLKEIEKDKVFYEESGGGVTLSGGEVMSQIDFVEEVVKRCNRKGIHVAIDTCGYAPFESYERIMEHVDLFLYDIKLMNSQKHEKYVGKPNKLILDNLVMLSERGANINLRVPLIQGINCDDENIENMLKFIKNLNISNVNLLPYHEIGKDKYKRLDMNYEDELMSKPSDERLEEIKNMFEKYNFKVKIGG</sequence>
<reference evidence="12 13" key="1">
    <citation type="submission" date="2023-03" db="EMBL/GenBank/DDBJ databases">
        <title>Complete genome sequence of Tepidibacter sp. SWIR-1, isolated from a deep-sea hydrothermal vent.</title>
        <authorList>
            <person name="Li X."/>
        </authorList>
    </citation>
    <scope>NUCLEOTIDE SEQUENCE [LARGE SCALE GENOMIC DNA]</scope>
    <source>
        <strain evidence="12 13">SWIR-1</strain>
    </source>
</reference>
<evidence type="ECO:0000256" key="5">
    <source>
        <dbReference type="ARBA" id="ARBA00022723"/>
    </source>
</evidence>
<keyword evidence="4" id="KW-0949">S-adenosyl-L-methionine</keyword>
<feature type="domain" description="4Fe-4S ferredoxin-type" evidence="10">
    <location>
        <begin position="46"/>
        <end position="75"/>
    </location>
</feature>
<dbReference type="InterPro" id="IPR017896">
    <property type="entry name" value="4Fe4S_Fe-S-bd"/>
</dbReference>
<dbReference type="InterPro" id="IPR034457">
    <property type="entry name" value="Organic_radical-activating"/>
</dbReference>
<organism evidence="12 13">
    <name type="scientific">Tepidibacter hydrothermalis</name>
    <dbReference type="NCBI Taxonomy" id="3036126"/>
    <lineage>
        <taxon>Bacteria</taxon>
        <taxon>Bacillati</taxon>
        <taxon>Bacillota</taxon>
        <taxon>Clostridia</taxon>
        <taxon>Peptostreptococcales</taxon>
        <taxon>Peptostreptococcaceae</taxon>
        <taxon>Tepidibacter</taxon>
    </lineage>
</organism>
<evidence type="ECO:0000256" key="6">
    <source>
        <dbReference type="ARBA" id="ARBA00023002"/>
    </source>
</evidence>
<dbReference type="Proteomes" id="UP001222800">
    <property type="component" value="Chromosome"/>
</dbReference>
<dbReference type="InterPro" id="IPR007197">
    <property type="entry name" value="rSAM"/>
</dbReference>
<dbReference type="Pfam" id="PF00037">
    <property type="entry name" value="Fer4"/>
    <property type="match status" value="1"/>
</dbReference>
<evidence type="ECO:0000256" key="7">
    <source>
        <dbReference type="ARBA" id="ARBA00023004"/>
    </source>
</evidence>
<evidence type="ECO:0000259" key="11">
    <source>
        <dbReference type="PROSITE" id="PS51918"/>
    </source>
</evidence>
<dbReference type="PROSITE" id="PS51918">
    <property type="entry name" value="RADICAL_SAM"/>
    <property type="match status" value="1"/>
</dbReference>
<dbReference type="InterPro" id="IPR001989">
    <property type="entry name" value="Radical_activat_CS"/>
</dbReference>
<dbReference type="PIRSF" id="PIRSF000371">
    <property type="entry name" value="PFL_act_enz"/>
    <property type="match status" value="1"/>
</dbReference>
<dbReference type="NCBIfam" id="TIGR02494">
    <property type="entry name" value="PFLE_PFLC"/>
    <property type="match status" value="1"/>
</dbReference>
<dbReference type="SUPFAM" id="SSF54862">
    <property type="entry name" value="4Fe-4S ferredoxins"/>
    <property type="match status" value="1"/>
</dbReference>
<keyword evidence="5" id="KW-0479">Metal-binding</keyword>
<comment type="catalytic activity">
    <reaction evidence="9">
        <text>glycyl-[protein] + reduced [flavodoxin] + S-adenosyl-L-methionine = glycin-2-yl radical-[protein] + semiquinone [flavodoxin] + 5'-deoxyadenosine + L-methionine + H(+)</text>
        <dbReference type="Rhea" id="RHEA:61976"/>
        <dbReference type="Rhea" id="RHEA-COMP:10622"/>
        <dbReference type="Rhea" id="RHEA-COMP:14480"/>
        <dbReference type="Rhea" id="RHEA-COMP:15993"/>
        <dbReference type="Rhea" id="RHEA-COMP:15994"/>
        <dbReference type="ChEBI" id="CHEBI:15378"/>
        <dbReference type="ChEBI" id="CHEBI:17319"/>
        <dbReference type="ChEBI" id="CHEBI:29947"/>
        <dbReference type="ChEBI" id="CHEBI:32722"/>
        <dbReference type="ChEBI" id="CHEBI:57618"/>
        <dbReference type="ChEBI" id="CHEBI:57844"/>
        <dbReference type="ChEBI" id="CHEBI:59789"/>
        <dbReference type="ChEBI" id="CHEBI:140311"/>
    </reaction>
</comment>
<dbReference type="PROSITE" id="PS00198">
    <property type="entry name" value="4FE4S_FER_1"/>
    <property type="match status" value="1"/>
</dbReference>
<gene>
    <name evidence="12" type="ORF">P4S50_08755</name>
</gene>
<dbReference type="Gene3D" id="3.30.70.20">
    <property type="match status" value="1"/>
</dbReference>
<evidence type="ECO:0000313" key="12">
    <source>
        <dbReference type="EMBL" id="WFD12155.1"/>
    </source>
</evidence>
<accession>A0ABY8EGT1</accession>
<dbReference type="Pfam" id="PF04055">
    <property type="entry name" value="Radical_SAM"/>
    <property type="match status" value="1"/>
</dbReference>
<evidence type="ECO:0000256" key="1">
    <source>
        <dbReference type="ARBA" id="ARBA00001966"/>
    </source>
</evidence>
<dbReference type="PANTHER" id="PTHR30352:SF4">
    <property type="entry name" value="PYRUVATE FORMATE-LYASE 2-ACTIVATING ENZYME"/>
    <property type="match status" value="1"/>
</dbReference>
<dbReference type="SFLD" id="SFLDG01118">
    <property type="entry name" value="activating_enzymes__group_2"/>
    <property type="match status" value="1"/>
</dbReference>
<dbReference type="InterPro" id="IPR012839">
    <property type="entry name" value="Organic_radical_activase"/>
</dbReference>
<name>A0ABY8EGT1_9FIRM</name>
<evidence type="ECO:0000256" key="3">
    <source>
        <dbReference type="ARBA" id="ARBA00022485"/>
    </source>
</evidence>
<dbReference type="RefSeq" id="WP_277734455.1">
    <property type="nucleotide sequence ID" value="NZ_CP120733.1"/>
</dbReference>
<comment type="similarity">
    <text evidence="2">Belongs to the organic radical-activating enzymes family.</text>
</comment>
<dbReference type="EMBL" id="CP120733">
    <property type="protein sequence ID" value="WFD12155.1"/>
    <property type="molecule type" value="Genomic_DNA"/>
</dbReference>
<keyword evidence="6" id="KW-0560">Oxidoreductase</keyword>
<evidence type="ECO:0000313" key="13">
    <source>
        <dbReference type="Proteomes" id="UP001222800"/>
    </source>
</evidence>
<evidence type="ECO:0000256" key="8">
    <source>
        <dbReference type="ARBA" id="ARBA00023014"/>
    </source>
</evidence>
<dbReference type="PROSITE" id="PS51379">
    <property type="entry name" value="4FE4S_FER_2"/>
    <property type="match status" value="1"/>
</dbReference>
<dbReference type="PROSITE" id="PS01087">
    <property type="entry name" value="RADICAL_ACTIVATING"/>
    <property type="match status" value="1"/>
</dbReference>
<keyword evidence="8" id="KW-0411">Iron-sulfur</keyword>
<dbReference type="InterPro" id="IPR040074">
    <property type="entry name" value="BssD/PflA/YjjW"/>
</dbReference>
<comment type="cofactor">
    <cofactor evidence="1">
        <name>[4Fe-4S] cluster</name>
        <dbReference type="ChEBI" id="CHEBI:49883"/>
    </cofactor>
</comment>
<dbReference type="InterPro" id="IPR017900">
    <property type="entry name" value="4Fe4S_Fe_S_CS"/>
</dbReference>
<evidence type="ECO:0000256" key="4">
    <source>
        <dbReference type="ARBA" id="ARBA00022691"/>
    </source>
</evidence>
<dbReference type="SUPFAM" id="SSF102114">
    <property type="entry name" value="Radical SAM enzymes"/>
    <property type="match status" value="1"/>
</dbReference>
<dbReference type="SFLD" id="SFLDG01066">
    <property type="entry name" value="organic_radical-activating_enz"/>
    <property type="match status" value="1"/>
</dbReference>
<keyword evidence="7" id="KW-0408">Iron</keyword>
<dbReference type="PANTHER" id="PTHR30352">
    <property type="entry name" value="PYRUVATE FORMATE-LYASE-ACTIVATING ENZYME"/>
    <property type="match status" value="1"/>
</dbReference>
<evidence type="ECO:0000259" key="10">
    <source>
        <dbReference type="PROSITE" id="PS51379"/>
    </source>
</evidence>
<dbReference type="Gene3D" id="3.80.30.10">
    <property type="entry name" value="pyruvate-formate lyase- activating enzyme"/>
    <property type="match status" value="1"/>
</dbReference>
<keyword evidence="13" id="KW-1185">Reference proteome</keyword>
<dbReference type="InterPro" id="IPR050014">
    <property type="entry name" value="T4HPD_activ_SAM"/>
</dbReference>
<protein>
    <submittedName>
        <fullName evidence="12">Glycyl-radical enzyme activating protein</fullName>
    </submittedName>
</protein>
<feature type="domain" description="Radical SAM core" evidence="11">
    <location>
        <begin position="15"/>
        <end position="295"/>
    </location>
</feature>
<dbReference type="SFLD" id="SFLDS00029">
    <property type="entry name" value="Radical_SAM"/>
    <property type="match status" value="1"/>
</dbReference>
<dbReference type="NCBIfam" id="NF043069">
    <property type="entry name" value="T4HPD_activ_SAM"/>
    <property type="match status" value="1"/>
</dbReference>
<keyword evidence="3" id="KW-0004">4Fe-4S</keyword>